<keyword evidence="2" id="KW-1185">Reference proteome</keyword>
<dbReference type="EMBL" id="SRYA01000029">
    <property type="protein sequence ID" value="TGY95450.1"/>
    <property type="molecule type" value="Genomic_DNA"/>
</dbReference>
<sequence length="143" mass="16388">MRNYQEINVLKETRRNAAMAVKAIDALMGKVYNQEFAYELTAQRNRFKNFERKADAGLWEHGVLPRESGLGKAMLWGAIQANTMLNISTPHVADMMIQGNTRGITELLKAKHNNKNTGSFANELAEELMDFQEENIERLKRFL</sequence>
<organism evidence="1 2">
    <name type="scientific">Petralouisia muris</name>
    <dbReference type="NCBI Taxonomy" id="3032872"/>
    <lineage>
        <taxon>Bacteria</taxon>
        <taxon>Bacillati</taxon>
        <taxon>Bacillota</taxon>
        <taxon>Clostridia</taxon>
        <taxon>Lachnospirales</taxon>
        <taxon>Lachnospiraceae</taxon>
        <taxon>Petralouisia</taxon>
    </lineage>
</organism>
<gene>
    <name evidence="1" type="ORF">E5329_14905</name>
</gene>
<evidence type="ECO:0000313" key="2">
    <source>
        <dbReference type="Proteomes" id="UP000304953"/>
    </source>
</evidence>
<evidence type="ECO:0000313" key="1">
    <source>
        <dbReference type="EMBL" id="TGY95450.1"/>
    </source>
</evidence>
<comment type="caution">
    <text evidence="1">The sequence shown here is derived from an EMBL/GenBank/DDBJ whole genome shotgun (WGS) entry which is preliminary data.</text>
</comment>
<dbReference type="Proteomes" id="UP000304953">
    <property type="component" value="Unassembled WGS sequence"/>
</dbReference>
<accession>A0AC61RUA5</accession>
<proteinExistence type="predicted"/>
<protein>
    <submittedName>
        <fullName evidence="1">Uncharacterized protein</fullName>
    </submittedName>
</protein>
<name>A0AC61RUA5_9FIRM</name>
<reference evidence="1" key="1">
    <citation type="submission" date="2019-04" db="EMBL/GenBank/DDBJ databases">
        <title>Microbes associate with the intestines of laboratory mice.</title>
        <authorList>
            <person name="Navarre W."/>
            <person name="Wong E."/>
            <person name="Huang K."/>
            <person name="Tropini C."/>
            <person name="Ng K."/>
            <person name="Yu B."/>
        </authorList>
    </citation>
    <scope>NUCLEOTIDE SEQUENCE</scope>
    <source>
        <strain evidence="1">NM01_1-7b</strain>
    </source>
</reference>